<dbReference type="GeneID" id="120261915"/>
<keyword evidence="1" id="KW-0677">Repeat</keyword>
<reference evidence="4" key="1">
    <citation type="submission" date="2025-08" db="UniProtKB">
        <authorList>
            <consortium name="RefSeq"/>
        </authorList>
    </citation>
    <scope>IDENTIFICATION</scope>
</reference>
<organism evidence="3 4">
    <name type="scientific">Dioscorea cayennensis subsp. rotundata</name>
    <name type="common">White Guinea yam</name>
    <name type="synonym">Dioscorea rotundata</name>
    <dbReference type="NCBI Taxonomy" id="55577"/>
    <lineage>
        <taxon>Eukaryota</taxon>
        <taxon>Viridiplantae</taxon>
        <taxon>Streptophyta</taxon>
        <taxon>Embryophyta</taxon>
        <taxon>Tracheophyta</taxon>
        <taxon>Spermatophyta</taxon>
        <taxon>Magnoliopsida</taxon>
        <taxon>Liliopsida</taxon>
        <taxon>Dioscoreales</taxon>
        <taxon>Dioscoreaceae</taxon>
        <taxon>Dioscorea</taxon>
    </lineage>
</organism>
<dbReference type="GO" id="GO:0003723">
    <property type="term" value="F:RNA binding"/>
    <property type="evidence" value="ECO:0007669"/>
    <property type="project" value="InterPro"/>
</dbReference>
<proteinExistence type="predicted"/>
<evidence type="ECO:0000313" key="3">
    <source>
        <dbReference type="Proteomes" id="UP001515500"/>
    </source>
</evidence>
<dbReference type="Pfam" id="PF13041">
    <property type="entry name" value="PPR_2"/>
    <property type="match status" value="3"/>
</dbReference>
<dbReference type="Gene3D" id="1.25.40.10">
    <property type="entry name" value="Tetratricopeptide repeat domain"/>
    <property type="match status" value="3"/>
</dbReference>
<feature type="repeat" description="PPR" evidence="2">
    <location>
        <begin position="312"/>
        <end position="346"/>
    </location>
</feature>
<dbReference type="InterPro" id="IPR046848">
    <property type="entry name" value="E_motif"/>
</dbReference>
<sequence length="510" mass="55778">MAAAATATSTTATALLSISNACESMLKLKLIHARLIRFDLHDHRILAKLFRFAAVSPAGNLRYATLLFSYHHCIRSNSTTAFFYNTLIRGFANSSDPSKSFTLFNSMRRRSISPDPFSFTFILKARSRCLSNMAGDVQAQALKFGCLGPHPSHADVHNALIHLYALADPASAQQVFDEMPEPDVVSWSGLLSAHLRVSDLDNARKVFDGMPERDVVSWTAMISGYTRAQRAKDALKLFQLMPMQPDEVTMIAVISACTSLGDLEAGEGIRRYINDKGFGWMVSLCNALIDMYAKCGCLKSARQVFDETKNKSLITWNSMISAYAAHGAADAAIKLFDEMSAAGVKPDGVSFLAVLSACTHQGLVSEGQRLFAAMPDNHVAVGVEHYGCMVDMLGRAGLLEEAYQLIESMPMPSNDVIWGALLGACNIHGNVRIAEKAVEKVKQLKSGKGGYYVILSNMYAASGRRAEASNMRQNMEQMGARKTPGVSSSWASTPCQDIDQRLFDLQRNIN</sequence>
<dbReference type="Pfam" id="PF20431">
    <property type="entry name" value="E_motif"/>
    <property type="match status" value="1"/>
</dbReference>
<evidence type="ECO:0000256" key="1">
    <source>
        <dbReference type="ARBA" id="ARBA00022737"/>
    </source>
</evidence>
<dbReference type="Proteomes" id="UP001515500">
    <property type="component" value="Chromosome 5"/>
</dbReference>
<dbReference type="Pfam" id="PF01535">
    <property type="entry name" value="PPR"/>
    <property type="match status" value="2"/>
</dbReference>
<accession>A0AB40BEY0</accession>
<name>A0AB40BEY0_DIOCR</name>
<dbReference type="RefSeq" id="XP_039125869.1">
    <property type="nucleotide sequence ID" value="XM_039269935.1"/>
</dbReference>
<dbReference type="InterPro" id="IPR011990">
    <property type="entry name" value="TPR-like_helical_dom_sf"/>
</dbReference>
<protein>
    <submittedName>
        <fullName evidence="4">Pentatricopeptide repeat-containing protein At1g74630-like</fullName>
    </submittedName>
</protein>
<dbReference type="FunFam" id="1.25.40.10:FF:000345">
    <property type="entry name" value="Pentatricopeptide repeat-containing protein"/>
    <property type="match status" value="1"/>
</dbReference>
<dbReference type="InterPro" id="IPR002885">
    <property type="entry name" value="PPR_rpt"/>
</dbReference>
<dbReference type="InterPro" id="IPR046960">
    <property type="entry name" value="PPR_At4g14850-like_plant"/>
</dbReference>
<feature type="repeat" description="PPR" evidence="2">
    <location>
        <begin position="214"/>
        <end position="244"/>
    </location>
</feature>
<dbReference type="NCBIfam" id="TIGR00756">
    <property type="entry name" value="PPR"/>
    <property type="match status" value="4"/>
</dbReference>
<dbReference type="PANTHER" id="PTHR47926">
    <property type="entry name" value="PENTATRICOPEPTIDE REPEAT-CONTAINING PROTEIN"/>
    <property type="match status" value="1"/>
</dbReference>
<dbReference type="PROSITE" id="PS51375">
    <property type="entry name" value="PPR"/>
    <property type="match status" value="4"/>
</dbReference>
<feature type="repeat" description="PPR" evidence="2">
    <location>
        <begin position="183"/>
        <end position="213"/>
    </location>
</feature>
<gene>
    <name evidence="4" type="primary">LOC120261915</name>
</gene>
<dbReference type="GO" id="GO:0009451">
    <property type="term" value="P:RNA modification"/>
    <property type="evidence" value="ECO:0007669"/>
    <property type="project" value="InterPro"/>
</dbReference>
<evidence type="ECO:0000313" key="4">
    <source>
        <dbReference type="RefSeq" id="XP_039125869.1"/>
    </source>
</evidence>
<dbReference type="AlphaFoldDB" id="A0AB40BEY0"/>
<feature type="repeat" description="PPR" evidence="2">
    <location>
        <begin position="80"/>
        <end position="114"/>
    </location>
</feature>
<evidence type="ECO:0000256" key="2">
    <source>
        <dbReference type="PROSITE-ProRule" id="PRU00708"/>
    </source>
</evidence>
<dbReference type="FunFam" id="1.25.40.10:FF:000348">
    <property type="entry name" value="Pentatricopeptide repeat-containing protein chloroplastic"/>
    <property type="match status" value="1"/>
</dbReference>
<keyword evidence="3" id="KW-1185">Reference proteome</keyword>